<dbReference type="Proteomes" id="UP000239576">
    <property type="component" value="Unassembled WGS sequence"/>
</dbReference>
<dbReference type="PANTHER" id="PTHR30298:SF0">
    <property type="entry name" value="PROTEIN YBFL-RELATED"/>
    <property type="match status" value="1"/>
</dbReference>
<protein>
    <recommendedName>
        <fullName evidence="3">ISAs1 family transposase</fullName>
    </recommendedName>
</protein>
<name>A0A2T1E158_9CYAN</name>
<dbReference type="OrthoDB" id="574640at2"/>
<proteinExistence type="predicted"/>
<sequence>MVRVKFELFTNAFNAWAQEHCAPADAEHLAIDGKAIKASVSDYDQPYQAFVSVVSAFSVTQGVVVGLETMRSQQTSEIQTVEVLLEKLQLKGVCFSLDALHTQKNSGTHDPQW</sequence>
<dbReference type="PANTHER" id="PTHR30298">
    <property type="entry name" value="H REPEAT-ASSOCIATED PREDICTED TRANSPOSASE"/>
    <property type="match status" value="1"/>
</dbReference>
<reference evidence="2" key="1">
    <citation type="submission" date="2018-02" db="EMBL/GenBank/DDBJ databases">
        <authorList>
            <person name="Moore K."/>
            <person name="Momper L."/>
        </authorList>
    </citation>
    <scope>NUCLEOTIDE SEQUENCE [LARGE SCALE GENOMIC DNA]</scope>
    <source>
        <strain evidence="2">ULC18</strain>
    </source>
</reference>
<dbReference type="AlphaFoldDB" id="A0A2T1E158"/>
<dbReference type="NCBIfam" id="NF033564">
    <property type="entry name" value="transpos_ISAs1"/>
    <property type="match status" value="1"/>
</dbReference>
<evidence type="ECO:0000313" key="2">
    <source>
        <dbReference type="Proteomes" id="UP000239576"/>
    </source>
</evidence>
<gene>
    <name evidence="1" type="ORF">C7B82_19800</name>
</gene>
<dbReference type="InterPro" id="IPR051698">
    <property type="entry name" value="Transposase_11-like"/>
</dbReference>
<dbReference type="InterPro" id="IPR047647">
    <property type="entry name" value="ISAs1_transpos"/>
</dbReference>
<dbReference type="EMBL" id="PVWK01000106">
    <property type="protein sequence ID" value="PSB26450.1"/>
    <property type="molecule type" value="Genomic_DNA"/>
</dbReference>
<evidence type="ECO:0008006" key="3">
    <source>
        <dbReference type="Google" id="ProtNLM"/>
    </source>
</evidence>
<reference evidence="1 2" key="2">
    <citation type="submission" date="2018-03" db="EMBL/GenBank/DDBJ databases">
        <title>The ancient ancestry and fast evolution of plastids.</title>
        <authorList>
            <person name="Moore K.R."/>
            <person name="Magnabosco C."/>
            <person name="Momper L."/>
            <person name="Gold D.A."/>
            <person name="Bosak T."/>
            <person name="Fournier G.P."/>
        </authorList>
    </citation>
    <scope>NUCLEOTIDE SEQUENCE [LARGE SCALE GENOMIC DNA]</scope>
    <source>
        <strain evidence="1 2">ULC18</strain>
    </source>
</reference>
<keyword evidence="2" id="KW-1185">Reference proteome</keyword>
<comment type="caution">
    <text evidence="1">The sequence shown here is derived from an EMBL/GenBank/DDBJ whole genome shotgun (WGS) entry which is preliminary data.</text>
</comment>
<evidence type="ECO:0000313" key="1">
    <source>
        <dbReference type="EMBL" id="PSB26450.1"/>
    </source>
</evidence>
<accession>A0A2T1E158</accession>
<organism evidence="1 2">
    <name type="scientific">Stenomitos frigidus ULC18</name>
    <dbReference type="NCBI Taxonomy" id="2107698"/>
    <lineage>
        <taxon>Bacteria</taxon>
        <taxon>Bacillati</taxon>
        <taxon>Cyanobacteriota</taxon>
        <taxon>Cyanophyceae</taxon>
        <taxon>Leptolyngbyales</taxon>
        <taxon>Leptolyngbyaceae</taxon>
        <taxon>Stenomitos</taxon>
    </lineage>
</organism>